<dbReference type="Proteomes" id="UP000269539">
    <property type="component" value="Unassembled WGS sequence"/>
</dbReference>
<feature type="region of interest" description="Disordered" evidence="2">
    <location>
        <begin position="236"/>
        <end position="264"/>
    </location>
</feature>
<dbReference type="GO" id="GO:0000932">
    <property type="term" value="C:P-body"/>
    <property type="evidence" value="ECO:0007669"/>
    <property type="project" value="TreeGrafter"/>
</dbReference>
<dbReference type="VEuPathDB" id="FungiDB:BTJ68_15326"/>
<feature type="region of interest" description="Disordered" evidence="2">
    <location>
        <begin position="606"/>
        <end position="636"/>
    </location>
</feature>
<accession>A0A3M7F9R5</accession>
<dbReference type="InterPro" id="IPR036523">
    <property type="entry name" value="SurE-like_sf"/>
</dbReference>
<feature type="coiled-coil region" evidence="1">
    <location>
        <begin position="404"/>
        <end position="431"/>
    </location>
</feature>
<feature type="region of interest" description="Disordered" evidence="2">
    <location>
        <begin position="62"/>
        <end position="81"/>
    </location>
</feature>
<evidence type="ECO:0000313" key="4">
    <source>
        <dbReference type="EMBL" id="RMY85582.1"/>
    </source>
</evidence>
<dbReference type="Pfam" id="PF01975">
    <property type="entry name" value="SurE"/>
    <property type="match status" value="1"/>
</dbReference>
<feature type="domain" description="Survival protein SurE-like phosphatase/nucleotidase" evidence="3">
    <location>
        <begin position="3"/>
        <end position="220"/>
    </location>
</feature>
<dbReference type="InterPro" id="IPR002828">
    <property type="entry name" value="SurE-like_Pase/nucleotidase"/>
</dbReference>
<proteinExistence type="predicted"/>
<sequence>MHILVTNDDGPPSAESSPYVLPFVRTLESAGHTVSVILPDSQRSWIGKAHMVGQDVQATHYWPPQETPETHSSSVSSSSASDDGKTPWVLVNSTPASCAQLGLSRFFFQERGEVDLVISGPNYGRNTTAVFALSSGTLGAALEASVCGHRAIALSFAFFDRRNLPDVVAESCQQALRVCSWLSTNAAWGDGRLYTVNVPLLKGCTEAKTVWTRMLQNEWKQGACFQELPAASAVDDASTKEAKLRKQETKNESGTSTPAAESSKWPRRHFKWAPRFTDVYEAVQSAGPGSDGWAVKEGQTSISAIRANFMHTEPYEGEVKLPTLPTTRLMAGFDRPAAEQAQPKRPSERSIAFAVSVVLSKPEGLVIKEYIRLLQQHIAQGSRDQALSSVHRHLDRSSWWRGEYERTKEVLNAAQDQIVDLQREVEVLKGKLETARLPKPTKKRKKVDEDVVPVPRDPKRARREASPPRSAQNPYVDVASDFAFSEIGEMGDTLLRNLYQIHAAMKSHHRNDPNILAHHLVRAASKLPQVVIQTISECVKRPEAGLDMLKSNLRAANRAVLSLISGLSRLSNAADGAEVQGRVIYAYVHMFSNLFEALGEASSREIRKPLGRSEERPSTNKGKKKSENAKPANLKDNPTLNALTSFLCGILDLLDPKIEAHGSLFEGFAYAVLNKLGSRLYTLVFGHARASTLEAEIVRANAPEETEDSSQTPVPHHDCLELQQAKLEAPYLIHLLARLMNAAPAHLGAIISTKTGKPKQANNKGSMKGALALTAKDRLQRTLVNCMFGTEGVDDQSPLLDCLKMPVAPNTPLPMPKVKEAEVQDWFKEEVWRLLGWEVLAKEGGWEVM</sequence>
<dbReference type="Gene3D" id="3.40.1210.10">
    <property type="entry name" value="Survival protein SurE-like phosphatase/nucleotidase"/>
    <property type="match status" value="1"/>
</dbReference>
<evidence type="ECO:0000256" key="2">
    <source>
        <dbReference type="SAM" id="MobiDB-lite"/>
    </source>
</evidence>
<dbReference type="PANTHER" id="PTHR47551">
    <property type="entry name" value="TUBULIN--TYROSINE LIGASE PBY1-RELATED"/>
    <property type="match status" value="1"/>
</dbReference>
<dbReference type="EMBL" id="QWIO01000773">
    <property type="protein sequence ID" value="RMY85582.1"/>
    <property type="molecule type" value="Genomic_DNA"/>
</dbReference>
<dbReference type="InterPro" id="IPR027746">
    <property type="entry name" value="TTL"/>
</dbReference>
<organism evidence="4 5">
    <name type="scientific">Hortaea werneckii</name>
    <name type="common">Black yeast</name>
    <name type="synonym">Cladosporium werneckii</name>
    <dbReference type="NCBI Taxonomy" id="91943"/>
    <lineage>
        <taxon>Eukaryota</taxon>
        <taxon>Fungi</taxon>
        <taxon>Dikarya</taxon>
        <taxon>Ascomycota</taxon>
        <taxon>Pezizomycotina</taxon>
        <taxon>Dothideomycetes</taxon>
        <taxon>Dothideomycetidae</taxon>
        <taxon>Mycosphaerellales</taxon>
        <taxon>Teratosphaeriaceae</taxon>
        <taxon>Hortaea</taxon>
    </lineage>
</organism>
<gene>
    <name evidence="4" type="ORF">D0864_07273</name>
</gene>
<evidence type="ECO:0000259" key="3">
    <source>
        <dbReference type="Pfam" id="PF01975"/>
    </source>
</evidence>
<feature type="compositionally biased region" description="Low complexity" evidence="2">
    <location>
        <begin position="72"/>
        <end position="81"/>
    </location>
</feature>
<comment type="caution">
    <text evidence="4">The sequence shown here is derived from an EMBL/GenBank/DDBJ whole genome shotgun (WGS) entry which is preliminary data.</text>
</comment>
<feature type="compositionally biased region" description="Basic and acidic residues" evidence="2">
    <location>
        <begin position="237"/>
        <end position="251"/>
    </location>
</feature>
<protein>
    <recommendedName>
        <fullName evidence="3">Survival protein SurE-like phosphatase/nucleotidase domain-containing protein</fullName>
    </recommendedName>
</protein>
<feature type="region of interest" description="Disordered" evidence="2">
    <location>
        <begin position="436"/>
        <end position="473"/>
    </location>
</feature>
<evidence type="ECO:0000313" key="5">
    <source>
        <dbReference type="Proteomes" id="UP000269539"/>
    </source>
</evidence>
<dbReference type="GO" id="GO:0016787">
    <property type="term" value="F:hydrolase activity"/>
    <property type="evidence" value="ECO:0007669"/>
    <property type="project" value="InterPro"/>
</dbReference>
<dbReference type="AlphaFoldDB" id="A0A3M7F9R5"/>
<dbReference type="SUPFAM" id="SSF64167">
    <property type="entry name" value="SurE-like"/>
    <property type="match status" value="1"/>
</dbReference>
<keyword evidence="1" id="KW-0175">Coiled coil</keyword>
<feature type="compositionally biased region" description="Basic and acidic residues" evidence="2">
    <location>
        <begin position="606"/>
        <end position="618"/>
    </location>
</feature>
<dbReference type="VEuPathDB" id="FungiDB:BTJ68_09941"/>
<dbReference type="PANTHER" id="PTHR47551:SF1">
    <property type="entry name" value="TUBULIN--TYROSINE LIGASE PBY1-RELATED"/>
    <property type="match status" value="1"/>
</dbReference>
<name>A0A3M7F9R5_HORWE</name>
<evidence type="ECO:0000256" key="1">
    <source>
        <dbReference type="SAM" id="Coils"/>
    </source>
</evidence>
<reference evidence="4 5" key="1">
    <citation type="journal article" date="2018" name="BMC Genomics">
        <title>Genomic evidence for intraspecific hybridization in a clonal and extremely halotolerant yeast.</title>
        <authorList>
            <person name="Gostincar C."/>
            <person name="Stajich J.E."/>
            <person name="Zupancic J."/>
            <person name="Zalar P."/>
            <person name="Gunde-Cimerman N."/>
        </authorList>
    </citation>
    <scope>NUCLEOTIDE SEQUENCE [LARGE SCALE GENOMIC DNA]</scope>
    <source>
        <strain evidence="4 5">EXF-10513</strain>
    </source>
</reference>